<protein>
    <submittedName>
        <fullName evidence="1">Uncharacterized protein</fullName>
    </submittedName>
</protein>
<reference evidence="1 2" key="1">
    <citation type="submission" date="2020-12" db="EMBL/GenBank/DDBJ databases">
        <title>Concerted genomic and epigenomic changes stabilize Arabidopsis allopolyploids.</title>
        <authorList>
            <person name="Chen Z."/>
        </authorList>
    </citation>
    <scope>NUCLEOTIDE SEQUENCE [LARGE SCALE GENOMIC DNA]</scope>
    <source>
        <strain evidence="1">As9502</strain>
        <tissue evidence="1">Leaf</tissue>
    </source>
</reference>
<accession>A0A8T1ZC54</accession>
<proteinExistence type="predicted"/>
<dbReference type="Proteomes" id="UP000694251">
    <property type="component" value="Chromosome 11"/>
</dbReference>
<dbReference type="EMBL" id="JAEFBJ010000011">
    <property type="protein sequence ID" value="KAG7556755.1"/>
    <property type="molecule type" value="Genomic_DNA"/>
</dbReference>
<keyword evidence="2" id="KW-1185">Reference proteome</keyword>
<evidence type="ECO:0000313" key="2">
    <source>
        <dbReference type="Proteomes" id="UP000694251"/>
    </source>
</evidence>
<comment type="caution">
    <text evidence="1">The sequence shown here is derived from an EMBL/GenBank/DDBJ whole genome shotgun (WGS) entry which is preliminary data.</text>
</comment>
<dbReference type="PANTHER" id="PTHR31762:SF4">
    <property type="entry name" value="COILED-COIL DOMAIN-CONTAINING PROTEIN SCD2"/>
    <property type="match status" value="1"/>
</dbReference>
<dbReference type="GO" id="GO:0000911">
    <property type="term" value="P:cytokinesis by cell plate formation"/>
    <property type="evidence" value="ECO:0007669"/>
    <property type="project" value="InterPro"/>
</dbReference>
<dbReference type="AlphaFoldDB" id="A0A8T1ZC54"/>
<dbReference type="InterPro" id="IPR040321">
    <property type="entry name" value="SCD2-like"/>
</dbReference>
<dbReference type="PANTHER" id="PTHR31762">
    <property type="entry name" value="FAS-BINDING FACTOR-LIKE PROTEIN"/>
    <property type="match status" value="1"/>
</dbReference>
<sequence>MLPLSRAKLHGVEQDITNERLQFWISRSEGKNLSSQDVVDVERGLFELRKPGVQQHLWEGSLSQRNRLAYSILFSYLYSSTPNLLI</sequence>
<gene>
    <name evidence="1" type="ORF">ISN44_As11g027510</name>
</gene>
<name>A0A8T1ZC54_ARASU</name>
<organism evidence="1 2">
    <name type="scientific">Arabidopsis suecica</name>
    <name type="common">Swedish thale-cress</name>
    <name type="synonym">Cardaminopsis suecica</name>
    <dbReference type="NCBI Taxonomy" id="45249"/>
    <lineage>
        <taxon>Eukaryota</taxon>
        <taxon>Viridiplantae</taxon>
        <taxon>Streptophyta</taxon>
        <taxon>Embryophyta</taxon>
        <taxon>Tracheophyta</taxon>
        <taxon>Spermatophyta</taxon>
        <taxon>Magnoliopsida</taxon>
        <taxon>eudicotyledons</taxon>
        <taxon>Gunneridae</taxon>
        <taxon>Pentapetalae</taxon>
        <taxon>rosids</taxon>
        <taxon>malvids</taxon>
        <taxon>Brassicales</taxon>
        <taxon>Brassicaceae</taxon>
        <taxon>Camelineae</taxon>
        <taxon>Arabidopsis</taxon>
    </lineage>
</organism>
<dbReference type="OrthoDB" id="2014962at2759"/>
<evidence type="ECO:0000313" key="1">
    <source>
        <dbReference type="EMBL" id="KAG7556755.1"/>
    </source>
</evidence>